<dbReference type="InterPro" id="IPR032092">
    <property type="entry name" value="PilW"/>
</dbReference>
<dbReference type="InterPro" id="IPR012902">
    <property type="entry name" value="N_methyl_site"/>
</dbReference>
<dbReference type="Pfam" id="PF16074">
    <property type="entry name" value="PilW"/>
    <property type="match status" value="1"/>
</dbReference>
<dbReference type="GO" id="GO:0043683">
    <property type="term" value="P:type IV pilus assembly"/>
    <property type="evidence" value="ECO:0007669"/>
    <property type="project" value="InterPro"/>
</dbReference>
<protein>
    <submittedName>
        <fullName evidence="2">Pilus assembly protein PilW</fullName>
    </submittedName>
</protein>
<accession>A0A2T1K732</accession>
<dbReference type="PROSITE" id="PS00409">
    <property type="entry name" value="PROKAR_NTER_METHYL"/>
    <property type="match status" value="1"/>
</dbReference>
<dbReference type="RefSeq" id="WP_106763316.1">
    <property type="nucleotide sequence ID" value="NZ_PXNP01000096.1"/>
</dbReference>
<dbReference type="Pfam" id="PF07963">
    <property type="entry name" value="N_methyl"/>
    <property type="match status" value="1"/>
</dbReference>
<keyword evidence="1" id="KW-0472">Membrane</keyword>
<proteinExistence type="predicted"/>
<reference evidence="2 3" key="1">
    <citation type="submission" date="2018-03" db="EMBL/GenBank/DDBJ databases">
        <title>Marinobacter brunus sp. nov., a marine bacterium of Gamma-proteobacteria isolated from the surface seawater of the South China Sea.</title>
        <authorList>
            <person name="Cheng H."/>
            <person name="Wu Y.-H."/>
            <person name="Xamxidin M."/>
            <person name="Xu X.-W."/>
        </authorList>
    </citation>
    <scope>NUCLEOTIDE SEQUENCE [LARGE SCALE GENOMIC DNA]</scope>
    <source>
        <strain evidence="2 3">NH169-3</strain>
    </source>
</reference>
<evidence type="ECO:0000256" key="1">
    <source>
        <dbReference type="SAM" id="Phobius"/>
    </source>
</evidence>
<keyword evidence="3" id="KW-1185">Reference proteome</keyword>
<sequence length="429" mass="45773">MTNPSKQLLSVESAVRVRQAGLSLVELMIALALSGAIILGIFTVYMDSNQTTRLGDSLARIQESGRIGLELMSREVRMAGYQGCSDGYSVPLRVVASNPPPSITPAAGEDSVYLYNTGVQGWQVTAATQTTWDAGTDFEDLSIIEDDALPGSDVLMVQRARPLTAIISNGATPPEGMAARDSHIPIVDPDGLFGAGAEFSSGALLMIANCEFADVFRMTNDPSGASKVIKHEVAANTNGNLSVAYAADSDAALFAFESTVFFVADTGRVDDQGNNIQALYRATNNLPNSATPDFQREELVEGVEAMKVQYGLRTDPDNNTISFVDASGVTASDWKDVVVIRVGLLVSASGNVLQQDDSQSYELPGTVFVAGTPGTGEQAHAADRRLRKAFVTTLDLRNRRCGEFKQLVGTDLWEWEDADNNGGDGDPCN</sequence>
<keyword evidence="1" id="KW-1133">Transmembrane helix</keyword>
<gene>
    <name evidence="2" type="ORF">C7H09_12940</name>
</gene>
<feature type="transmembrane region" description="Helical" evidence="1">
    <location>
        <begin position="21"/>
        <end position="46"/>
    </location>
</feature>
<dbReference type="AlphaFoldDB" id="A0A2T1K732"/>
<dbReference type="OrthoDB" id="5296662at2"/>
<comment type="caution">
    <text evidence="2">The sequence shown here is derived from an EMBL/GenBank/DDBJ whole genome shotgun (WGS) entry which is preliminary data.</text>
</comment>
<keyword evidence="1" id="KW-0812">Transmembrane</keyword>
<dbReference type="EMBL" id="PXNP01000096">
    <property type="protein sequence ID" value="PSF05865.1"/>
    <property type="molecule type" value="Genomic_DNA"/>
</dbReference>
<evidence type="ECO:0000313" key="2">
    <source>
        <dbReference type="EMBL" id="PSF05865.1"/>
    </source>
</evidence>
<evidence type="ECO:0000313" key="3">
    <source>
        <dbReference type="Proteomes" id="UP000239866"/>
    </source>
</evidence>
<name>A0A2T1K732_9GAMM</name>
<dbReference type="Proteomes" id="UP000239866">
    <property type="component" value="Unassembled WGS sequence"/>
</dbReference>
<organism evidence="2 3">
    <name type="scientific">Marinobacter fuscus</name>
    <dbReference type="NCBI Taxonomy" id="2109942"/>
    <lineage>
        <taxon>Bacteria</taxon>
        <taxon>Pseudomonadati</taxon>
        <taxon>Pseudomonadota</taxon>
        <taxon>Gammaproteobacteria</taxon>
        <taxon>Pseudomonadales</taxon>
        <taxon>Marinobacteraceae</taxon>
        <taxon>Marinobacter</taxon>
    </lineage>
</organism>